<evidence type="ECO:0000256" key="7">
    <source>
        <dbReference type="ARBA" id="ARBA00022837"/>
    </source>
</evidence>
<dbReference type="InterPro" id="IPR050174">
    <property type="entry name" value="Protocadherin/Cadherin-CA"/>
</dbReference>
<keyword evidence="7 12" id="KW-0106">Calcium</keyword>
<feature type="transmembrane region" description="Helical" evidence="14">
    <location>
        <begin position="1043"/>
        <end position="1071"/>
    </location>
</feature>
<comment type="subcellular location">
    <subcellularLocation>
        <location evidence="1">Cell membrane</location>
        <topology evidence="1">Single-pass type I membrane protein</topology>
    </subcellularLocation>
</comment>
<evidence type="ECO:0000313" key="18">
    <source>
        <dbReference type="Proteomes" id="UP000822476"/>
    </source>
</evidence>
<evidence type="ECO:0000256" key="13">
    <source>
        <dbReference type="SAM" id="MobiDB-lite"/>
    </source>
</evidence>
<evidence type="ECO:0000256" key="10">
    <source>
        <dbReference type="ARBA" id="ARBA00023136"/>
    </source>
</evidence>
<gene>
    <name evidence="17" type="ORF">EG68_00464</name>
</gene>
<dbReference type="OrthoDB" id="6252479at2759"/>
<keyword evidence="11" id="KW-0325">Glycoprotein</keyword>
<dbReference type="PRINTS" id="PR00205">
    <property type="entry name" value="CADHERIN"/>
</dbReference>
<evidence type="ECO:0000256" key="8">
    <source>
        <dbReference type="ARBA" id="ARBA00022889"/>
    </source>
</evidence>
<dbReference type="InterPro" id="IPR015919">
    <property type="entry name" value="Cadherin-like_sf"/>
</dbReference>
<reference evidence="17" key="1">
    <citation type="submission" date="2019-07" db="EMBL/GenBank/DDBJ databases">
        <title>Annotation for the trematode Paragonimus miyazaki's.</title>
        <authorList>
            <person name="Choi Y.-J."/>
        </authorList>
    </citation>
    <scope>NUCLEOTIDE SEQUENCE</scope>
    <source>
        <strain evidence="17">Japan</strain>
    </source>
</reference>
<feature type="domain" description="Cadherin" evidence="16">
    <location>
        <begin position="204"/>
        <end position="359"/>
    </location>
</feature>
<keyword evidence="6" id="KW-0677">Repeat</keyword>
<dbReference type="CDD" id="cd11304">
    <property type="entry name" value="Cadherin_repeat"/>
    <property type="match status" value="6"/>
</dbReference>
<keyword evidence="9 14" id="KW-1133">Transmembrane helix</keyword>
<feature type="domain" description="Cadherin" evidence="16">
    <location>
        <begin position="890"/>
        <end position="990"/>
    </location>
</feature>
<evidence type="ECO:0000313" key="17">
    <source>
        <dbReference type="EMBL" id="KAF7262275.1"/>
    </source>
</evidence>
<dbReference type="GO" id="GO:0007156">
    <property type="term" value="P:homophilic cell adhesion via plasma membrane adhesion molecules"/>
    <property type="evidence" value="ECO:0007669"/>
    <property type="project" value="InterPro"/>
</dbReference>
<feature type="domain" description="Cadherin" evidence="16">
    <location>
        <begin position="669"/>
        <end position="773"/>
    </location>
</feature>
<evidence type="ECO:0000256" key="9">
    <source>
        <dbReference type="ARBA" id="ARBA00022989"/>
    </source>
</evidence>
<keyword evidence="4" id="KW-0479">Metal-binding</keyword>
<dbReference type="PROSITE" id="PS00232">
    <property type="entry name" value="CADHERIN_1"/>
    <property type="match status" value="5"/>
</dbReference>
<dbReference type="InterPro" id="IPR002126">
    <property type="entry name" value="Cadherin-like_dom"/>
</dbReference>
<name>A0A8S9Z474_9TREM</name>
<dbReference type="PANTHER" id="PTHR24028">
    <property type="entry name" value="CADHERIN-87A"/>
    <property type="match status" value="1"/>
</dbReference>
<evidence type="ECO:0000256" key="11">
    <source>
        <dbReference type="ARBA" id="ARBA00023180"/>
    </source>
</evidence>
<dbReference type="Proteomes" id="UP000822476">
    <property type="component" value="Unassembled WGS sequence"/>
</dbReference>
<organism evidence="17 18">
    <name type="scientific">Paragonimus skrjabini miyazakii</name>
    <dbReference type="NCBI Taxonomy" id="59628"/>
    <lineage>
        <taxon>Eukaryota</taxon>
        <taxon>Metazoa</taxon>
        <taxon>Spiralia</taxon>
        <taxon>Lophotrochozoa</taxon>
        <taxon>Platyhelminthes</taxon>
        <taxon>Trematoda</taxon>
        <taxon>Digenea</taxon>
        <taxon>Plagiorchiida</taxon>
        <taxon>Troglotremata</taxon>
        <taxon>Troglotrematidae</taxon>
        <taxon>Paragonimus</taxon>
    </lineage>
</organism>
<feature type="domain" description="Cadherin" evidence="16">
    <location>
        <begin position="778"/>
        <end position="880"/>
    </location>
</feature>
<keyword evidence="10 14" id="KW-0472">Membrane</keyword>
<keyword evidence="3 14" id="KW-0812">Transmembrane</keyword>
<evidence type="ECO:0000256" key="1">
    <source>
        <dbReference type="ARBA" id="ARBA00004251"/>
    </source>
</evidence>
<feature type="region of interest" description="Disordered" evidence="13">
    <location>
        <begin position="997"/>
        <end position="1029"/>
    </location>
</feature>
<keyword evidence="2" id="KW-1003">Cell membrane</keyword>
<evidence type="ECO:0000256" key="12">
    <source>
        <dbReference type="PROSITE-ProRule" id="PRU00043"/>
    </source>
</evidence>
<protein>
    <recommendedName>
        <fullName evidence="16">Cadherin domain-containing protein</fullName>
    </recommendedName>
</protein>
<dbReference type="GO" id="GO:0005509">
    <property type="term" value="F:calcium ion binding"/>
    <property type="evidence" value="ECO:0007669"/>
    <property type="project" value="UniProtKB-UniRule"/>
</dbReference>
<dbReference type="SMART" id="SM00112">
    <property type="entry name" value="CA"/>
    <property type="match status" value="6"/>
</dbReference>
<dbReference type="PANTHER" id="PTHR24028:SF146">
    <property type="entry name" value="CADHERIN 96CB, ISOFORM D-RELATED"/>
    <property type="match status" value="1"/>
</dbReference>
<keyword evidence="18" id="KW-1185">Reference proteome</keyword>
<dbReference type="GO" id="GO:0005886">
    <property type="term" value="C:plasma membrane"/>
    <property type="evidence" value="ECO:0007669"/>
    <property type="project" value="UniProtKB-SubCell"/>
</dbReference>
<comment type="caution">
    <text evidence="17">The sequence shown here is derived from an EMBL/GenBank/DDBJ whole genome shotgun (WGS) entry which is preliminary data.</text>
</comment>
<dbReference type="SUPFAM" id="SSF49313">
    <property type="entry name" value="Cadherin-like"/>
    <property type="match status" value="6"/>
</dbReference>
<evidence type="ECO:0000256" key="15">
    <source>
        <dbReference type="SAM" id="SignalP"/>
    </source>
</evidence>
<dbReference type="Pfam" id="PF00028">
    <property type="entry name" value="Cadherin"/>
    <property type="match status" value="4"/>
</dbReference>
<evidence type="ECO:0000256" key="14">
    <source>
        <dbReference type="SAM" id="Phobius"/>
    </source>
</evidence>
<feature type="chain" id="PRO_5035799549" description="Cadherin domain-containing protein" evidence="15">
    <location>
        <begin position="32"/>
        <end position="1524"/>
    </location>
</feature>
<dbReference type="FunFam" id="2.60.40.60:FF:000123">
    <property type="entry name" value="Protocadherin beta 4"/>
    <property type="match status" value="1"/>
</dbReference>
<feature type="signal peptide" evidence="15">
    <location>
        <begin position="1"/>
        <end position="31"/>
    </location>
</feature>
<evidence type="ECO:0000256" key="2">
    <source>
        <dbReference type="ARBA" id="ARBA00022475"/>
    </source>
</evidence>
<keyword evidence="5 15" id="KW-0732">Signal</keyword>
<evidence type="ECO:0000256" key="4">
    <source>
        <dbReference type="ARBA" id="ARBA00022723"/>
    </source>
</evidence>
<dbReference type="FunFam" id="2.60.40.60:FF:000020">
    <property type="entry name" value="Dachsous cadherin-related 1b"/>
    <property type="match status" value="1"/>
</dbReference>
<proteinExistence type="predicted"/>
<keyword evidence="8" id="KW-0130">Cell adhesion</keyword>
<evidence type="ECO:0000256" key="3">
    <source>
        <dbReference type="ARBA" id="ARBA00022692"/>
    </source>
</evidence>
<evidence type="ECO:0000256" key="6">
    <source>
        <dbReference type="ARBA" id="ARBA00022737"/>
    </source>
</evidence>
<evidence type="ECO:0000259" key="16">
    <source>
        <dbReference type="PROSITE" id="PS50268"/>
    </source>
</evidence>
<feature type="domain" description="Cadherin" evidence="16">
    <location>
        <begin position="360"/>
        <end position="492"/>
    </location>
</feature>
<dbReference type="FunFam" id="2.60.40.60:FF:000004">
    <property type="entry name" value="Protocadherin 1 gamma 2"/>
    <property type="match status" value="1"/>
</dbReference>
<feature type="compositionally biased region" description="Basic and acidic residues" evidence="13">
    <location>
        <begin position="1388"/>
        <end position="1399"/>
    </location>
</feature>
<dbReference type="InterPro" id="IPR020894">
    <property type="entry name" value="Cadherin_CS"/>
</dbReference>
<dbReference type="Gene3D" id="2.60.40.60">
    <property type="entry name" value="Cadherins"/>
    <property type="match status" value="7"/>
</dbReference>
<feature type="domain" description="Cadherin" evidence="16">
    <location>
        <begin position="97"/>
        <end position="203"/>
    </location>
</feature>
<dbReference type="PROSITE" id="PS50268">
    <property type="entry name" value="CADHERIN_2"/>
    <property type="match status" value="7"/>
</dbReference>
<evidence type="ECO:0000256" key="5">
    <source>
        <dbReference type="ARBA" id="ARBA00022729"/>
    </source>
</evidence>
<accession>A0A8S9Z474</accession>
<feature type="domain" description="Cadherin" evidence="16">
    <location>
        <begin position="590"/>
        <end position="668"/>
    </location>
</feature>
<feature type="region of interest" description="Disordered" evidence="13">
    <location>
        <begin position="1386"/>
        <end position="1405"/>
    </location>
</feature>
<dbReference type="EMBL" id="JTDE01000114">
    <property type="protein sequence ID" value="KAF7262275.1"/>
    <property type="molecule type" value="Genomic_DNA"/>
</dbReference>
<sequence length="1524" mass="169795">MQVSRKPYQIILLSELLWMQFFFCYVPQTTTDTTSGHRSKRYLQNGLVQLSHTCVVYDETPANRALSDDVTGSVCSLFSPNQIRINQDGIIVTTKMISTANPLASYFTVQPINFSVVSQHHIDREQLCSKVGDHGHDTVISEAMQRCCTARRKECELPLTILVQTKRTTSSQTNSTNSHTDKQSNFMRLILRLIDINDNAPQFQSPKHQIFVSEGIRVGTRIPLPLAQDLDSLEYGIARYYIHSQTDDTFELIQMVPTIGEAVAMNNQLMPPTSSSVLSYGVPQRDRYFDEPISYFSEPNPTITAPTQLYMKLNRPLDWETKKLYKFVLVVEDNGTPPLTGQMELQVIVTDENDNHPVFQNKTITISIPENTPKGRRLCQLIAHDPDDGTAGRVVYSLATEIVQDGGYYMKPFKSHSTTFEKLGRTNETNLSRLFLIDSQSGWLILNGKLDYERSKTHLIRILARDEAGHPGFDEATVNLIVTDVNDVPPSISVEPVLDMTDHEARGRKTVTDGSLDLYVKETTGQTSSLTEGQMRSPGQLNPLLAFVVIRDPDTGTGGQFHCGLQPIQNTNQQLKDAMTYKTLNSIGIFQVQALDNTQQLPIVYGHFQFNPISRSQFELTSIGGFDHEQSALEQIMIVCADFGEPSLSSSFTINVHVEDVNDNAPQFPMPVYHLTIEENRPVDALIQKLSAVDLDGEKNSKIEYFLDNASKEFFHINPDDGSLYTKKSFDREVRQNYRFQVFAQDHGIPKSLTGTAVVEVTVLDVNDNTPEFVGLDNENCYKFRVTENDPVNTHVGILLGTDFDAQENAQLRFRLITSTGAFKLDSSTGELTTTQTLDREKQSEYELVAMLTDRGRPPRTATARISVYVTDVNDHDPIIVFPANGRGNVTVSFREPPGEVVARIEARDPDEGHNALLHYSLISGNRNAVFRLGSTSAELIIDRDLDEADIGTYTLDILIQDAGVPPRSAQVQLTVKVINSPARIYSHRFSGMHNKFPEADGQIGNPSGTPLAGPYRRMDTGSSRQDGRDIKLSEAVSTENSLVSAGAILVAIVALSCAIILVLLGITVYLCGRRGVGLRRACSYNRSRQNNCNEMTRSGLDTFKSNTLLAKDFNHEQSRSNAATVYPDPIIYDPGSGTLLRCQFGSLSPTPGGNNPEFTDQKLIRVTSPITHEGYTTCVPVDERFQLHGTYDTFQAPRYLLPLVGGQLRDSRNGPVINAGDLMQNNVKDVLHPVTFGGHFNSMNSAQMPKSRLRTDRNRYTQSLKIRKTKPTNQSDSPISERSILMTISNKQTKPAKIRAVHSWESLGTVAHLQKKKHTVLLRQPAKNRVPSPNLCHTERTNKTSDAQLKVAWNRIVDSCDQQPQPELNVSTFLPNQRLVHRSHNTNKQERSLNHERITPGNNCLPAEPSSIAINTFTDPIEDNQGYSRLFPDVRSNPTGTGCCHEQTCPTCLSPMCDVHKNRLTESSEFQNKTENLIDLIDSSRGSSGSSCSHSCDCSATSEQIRLLQSHGMVARGDQADFV</sequence>